<dbReference type="NCBIfam" id="TIGR01635">
    <property type="entry name" value="tail_comp_S"/>
    <property type="match status" value="1"/>
</dbReference>
<reference evidence="1 2" key="1">
    <citation type="submission" date="2018-06" db="EMBL/GenBank/DDBJ databases">
        <authorList>
            <consortium name="Pathogen Informatics"/>
            <person name="Doyle S."/>
        </authorList>
    </citation>
    <scope>NUCLEOTIDE SEQUENCE [LARGE SCALE GENOMIC DNA]</scope>
    <source>
        <strain evidence="1 2">NCTC10359</strain>
    </source>
</reference>
<sequence length="141" mass="15455">MTQMTLNVSDDLPLLQGNVEALREKLGDLTPLMDAIGSLLESSTRQRFADKKAPDGTSWANLMPSTQTQKGNNNILVKSGDLLRSITHHADPYGISVGTPESYGVYHQFGTTQMTARPFLGLSNDDQAEIYELINEILMGD</sequence>
<protein>
    <submittedName>
        <fullName evidence="1">Mu-like prophage protein gpG</fullName>
    </submittedName>
</protein>
<organism evidence="1 2">
    <name type="scientific">Moraxella lacunata</name>
    <dbReference type="NCBI Taxonomy" id="477"/>
    <lineage>
        <taxon>Bacteria</taxon>
        <taxon>Pseudomonadati</taxon>
        <taxon>Pseudomonadota</taxon>
        <taxon>Gammaproteobacteria</taxon>
        <taxon>Moraxellales</taxon>
        <taxon>Moraxellaceae</taxon>
        <taxon>Moraxella</taxon>
    </lineage>
</organism>
<dbReference type="STRING" id="477.A9309_01220"/>
<dbReference type="AlphaFoldDB" id="A0A378TVA3"/>
<proteinExistence type="predicted"/>
<dbReference type="Proteomes" id="UP000254437">
    <property type="component" value="Unassembled WGS sequence"/>
</dbReference>
<accession>A0A378TVA3</accession>
<dbReference type="EMBL" id="UGQU01000003">
    <property type="protein sequence ID" value="STZ63920.1"/>
    <property type="molecule type" value="Genomic_DNA"/>
</dbReference>
<name>A0A378TVA3_MORLA</name>
<dbReference type="InterPro" id="IPR006522">
    <property type="entry name" value="Phage_virion_morphogenesis"/>
</dbReference>
<evidence type="ECO:0000313" key="2">
    <source>
        <dbReference type="Proteomes" id="UP000254437"/>
    </source>
</evidence>
<dbReference type="Pfam" id="PF05069">
    <property type="entry name" value="Phage_tail_S"/>
    <property type="match status" value="1"/>
</dbReference>
<evidence type="ECO:0000313" key="1">
    <source>
        <dbReference type="EMBL" id="STZ63920.1"/>
    </source>
</evidence>
<gene>
    <name evidence="1" type="ORF">NCTC10359_02362</name>
</gene>
<dbReference type="RefSeq" id="WP_181814445.1">
    <property type="nucleotide sequence ID" value="NZ_UGQU01000003.1"/>
</dbReference>